<evidence type="ECO:0000256" key="2">
    <source>
        <dbReference type="ARBA" id="ARBA00022448"/>
    </source>
</evidence>
<feature type="transmembrane region" description="Helical" evidence="6">
    <location>
        <begin position="246"/>
        <end position="264"/>
    </location>
</feature>
<feature type="transmembrane region" description="Helical" evidence="6">
    <location>
        <begin position="7"/>
        <end position="24"/>
    </location>
</feature>
<feature type="transmembrane region" description="Helical" evidence="6">
    <location>
        <begin position="104"/>
        <end position="121"/>
    </location>
</feature>
<feature type="transmembrane region" description="Helical" evidence="6">
    <location>
        <begin position="210"/>
        <end position="234"/>
    </location>
</feature>
<feature type="transmembrane region" description="Helical" evidence="6">
    <location>
        <begin position="160"/>
        <end position="182"/>
    </location>
</feature>
<feature type="transmembrane region" description="Helical" evidence="6">
    <location>
        <begin position="276"/>
        <end position="296"/>
    </location>
</feature>
<name>A0A078KWJ0_9GAMM</name>
<keyword evidence="4 6" id="KW-1133">Transmembrane helix</keyword>
<evidence type="ECO:0000256" key="6">
    <source>
        <dbReference type="SAM" id="Phobius"/>
    </source>
</evidence>
<dbReference type="SUPFAM" id="SSF103473">
    <property type="entry name" value="MFS general substrate transporter"/>
    <property type="match status" value="1"/>
</dbReference>
<dbReference type="Proteomes" id="UP000044071">
    <property type="component" value="Unassembled WGS sequence"/>
</dbReference>
<dbReference type="PROSITE" id="PS50850">
    <property type="entry name" value="MFS"/>
    <property type="match status" value="1"/>
</dbReference>
<dbReference type="PANTHER" id="PTHR23502">
    <property type="entry name" value="MAJOR FACILITATOR SUPERFAMILY"/>
    <property type="match status" value="1"/>
</dbReference>
<dbReference type="InterPro" id="IPR011701">
    <property type="entry name" value="MFS"/>
</dbReference>
<proteinExistence type="predicted"/>
<dbReference type="EMBL" id="CCSB01000004">
    <property type="protein sequence ID" value="CDZ78835.1"/>
    <property type="molecule type" value="Genomic_DNA"/>
</dbReference>
<accession>A0A078KWJ0</accession>
<dbReference type="RefSeq" id="WP_044012016.1">
    <property type="nucleotide sequence ID" value="NZ_CCVW01000004.1"/>
</dbReference>
<evidence type="ECO:0000256" key="3">
    <source>
        <dbReference type="ARBA" id="ARBA00022692"/>
    </source>
</evidence>
<feature type="transmembrane region" description="Helical" evidence="6">
    <location>
        <begin position="133"/>
        <end position="154"/>
    </location>
</feature>
<keyword evidence="3 6" id="KW-0812">Transmembrane</keyword>
<protein>
    <submittedName>
        <fullName evidence="8">Sulfonamide resistance protein</fullName>
    </submittedName>
</protein>
<dbReference type="OrthoDB" id="5653806at2"/>
<dbReference type="InterPro" id="IPR036259">
    <property type="entry name" value="MFS_trans_sf"/>
</dbReference>
<feature type="transmembrane region" description="Helical" evidence="6">
    <location>
        <begin position="366"/>
        <end position="384"/>
    </location>
</feature>
<dbReference type="STRING" id="1034943.BN59_03149"/>
<evidence type="ECO:0000313" key="8">
    <source>
        <dbReference type="EMBL" id="CDZ78835.1"/>
    </source>
</evidence>
<reference evidence="8 9" key="1">
    <citation type="submission" date="2014-06" db="EMBL/GenBank/DDBJ databases">
        <authorList>
            <person name="Urmite Genomes Urmite Genomes"/>
        </authorList>
    </citation>
    <scope>NUCLEOTIDE SEQUENCE [LARGE SCALE GENOMIC DNA]</scope>
</reference>
<dbReference type="GO" id="GO:0005886">
    <property type="term" value="C:plasma membrane"/>
    <property type="evidence" value="ECO:0007669"/>
    <property type="project" value="TreeGrafter"/>
</dbReference>
<dbReference type="InterPro" id="IPR020846">
    <property type="entry name" value="MFS_dom"/>
</dbReference>
<feature type="transmembrane region" description="Helical" evidence="6">
    <location>
        <begin position="339"/>
        <end position="360"/>
    </location>
</feature>
<feature type="transmembrane region" description="Helical" evidence="6">
    <location>
        <begin position="77"/>
        <end position="98"/>
    </location>
</feature>
<keyword evidence="5 6" id="KW-0472">Membrane</keyword>
<dbReference type="GO" id="GO:0022857">
    <property type="term" value="F:transmembrane transporter activity"/>
    <property type="evidence" value="ECO:0007669"/>
    <property type="project" value="InterPro"/>
</dbReference>
<evidence type="ECO:0000259" key="7">
    <source>
        <dbReference type="PROSITE" id="PS50850"/>
    </source>
</evidence>
<gene>
    <name evidence="8" type="primary">bcr_3</name>
    <name evidence="8" type="ORF">BN59_03149</name>
</gene>
<feature type="transmembrane region" description="Helical" evidence="6">
    <location>
        <begin position="44"/>
        <end position="65"/>
    </location>
</feature>
<evidence type="ECO:0000256" key="5">
    <source>
        <dbReference type="ARBA" id="ARBA00023136"/>
    </source>
</evidence>
<dbReference type="Gene3D" id="1.20.1720.10">
    <property type="entry name" value="Multidrug resistance protein D"/>
    <property type="match status" value="1"/>
</dbReference>
<evidence type="ECO:0000256" key="1">
    <source>
        <dbReference type="ARBA" id="ARBA00004141"/>
    </source>
</evidence>
<organism evidence="8 9">
    <name type="scientific">Legionella massiliensis</name>
    <dbReference type="NCBI Taxonomy" id="1034943"/>
    <lineage>
        <taxon>Bacteria</taxon>
        <taxon>Pseudomonadati</taxon>
        <taxon>Pseudomonadota</taxon>
        <taxon>Gammaproteobacteria</taxon>
        <taxon>Legionellales</taxon>
        <taxon>Legionellaceae</taxon>
        <taxon>Legionella</taxon>
    </lineage>
</organism>
<dbReference type="eggNOG" id="COG2814">
    <property type="taxonomic scope" value="Bacteria"/>
</dbReference>
<keyword evidence="9" id="KW-1185">Reference proteome</keyword>
<dbReference type="PANTHER" id="PTHR23502:SF132">
    <property type="entry name" value="POLYAMINE TRANSPORTER 2-RELATED"/>
    <property type="match status" value="1"/>
</dbReference>
<comment type="subcellular location">
    <subcellularLocation>
        <location evidence="1">Membrane</location>
        <topology evidence="1">Multi-pass membrane protein</topology>
    </subcellularLocation>
</comment>
<evidence type="ECO:0000313" key="9">
    <source>
        <dbReference type="Proteomes" id="UP000044071"/>
    </source>
</evidence>
<feature type="transmembrane region" description="Helical" evidence="6">
    <location>
        <begin position="302"/>
        <end position="327"/>
    </location>
</feature>
<keyword evidence="2" id="KW-0813">Transport</keyword>
<dbReference type="Pfam" id="PF07690">
    <property type="entry name" value="MFS_1"/>
    <property type="match status" value="1"/>
</dbReference>
<sequence>MVTNFRIAWLLSYISIASFSAAFLTPALPQIQLYYGLQAGQVEWVVSAFLFGYVFGQLLYGPLANRWGRVFSLRTGLIINLFGVSLCLLSLACNSFALVLIGRLISALGTAAGLACTFMLINEWLAESQRKTAMAYTILSFTFGIGLAVTLGGIISEYGSWTYCFMFLLIHGLVMLLGTVAFPETLVESQAINFLTIFTGYTRALTSQNLVLFSLVVGFCSIIGYCFSAAGPQIAHQILHLSSAEYGYWNLLNMLGMLAGGIFAKKLLNRLQAKQVIAIGFAGCILGILSLGLMDLQHSSSAVWFFLSTLSLYLFSGLLFAGGSLIASNALADKASCSAMMSFINMSTATVAVVLMGYLGANALQAFIEILAGMWLLIVTFLVLDKINIVSMTLPIHQKK</sequence>
<feature type="domain" description="Major facilitator superfamily (MFS) profile" evidence="7">
    <location>
        <begin position="1"/>
        <end position="387"/>
    </location>
</feature>
<dbReference type="AlphaFoldDB" id="A0A078KWJ0"/>
<evidence type="ECO:0000256" key="4">
    <source>
        <dbReference type="ARBA" id="ARBA00022989"/>
    </source>
</evidence>